<dbReference type="InterPro" id="IPR011051">
    <property type="entry name" value="RmlC_Cupin_sf"/>
</dbReference>
<dbReference type="PANTHER" id="PTHR43698">
    <property type="entry name" value="RIBD C-TERMINAL DOMAIN CONTAINING PROTEIN"/>
    <property type="match status" value="1"/>
</dbReference>
<dbReference type="Gene3D" id="2.60.120.10">
    <property type="entry name" value="Jelly Rolls"/>
    <property type="match status" value="1"/>
</dbReference>
<dbReference type="Pfam" id="PF07883">
    <property type="entry name" value="Cupin_2"/>
    <property type="match status" value="1"/>
</dbReference>
<feature type="domain" description="Cupin type-2" evidence="1">
    <location>
        <begin position="44"/>
        <end position="102"/>
    </location>
</feature>
<dbReference type="OrthoDB" id="7507676at2"/>
<name>A0A2C9CMV6_9RHOB</name>
<accession>A0A2C9CMV6</accession>
<dbReference type="PANTHER" id="PTHR43698:SF1">
    <property type="entry name" value="BLL4564 PROTEIN"/>
    <property type="match status" value="1"/>
</dbReference>
<evidence type="ECO:0000259" key="1">
    <source>
        <dbReference type="Pfam" id="PF07883"/>
    </source>
</evidence>
<dbReference type="SUPFAM" id="SSF51182">
    <property type="entry name" value="RmlC-like cupins"/>
    <property type="match status" value="1"/>
</dbReference>
<evidence type="ECO:0000313" key="2">
    <source>
        <dbReference type="EMBL" id="SOH92861.1"/>
    </source>
</evidence>
<evidence type="ECO:0000313" key="3">
    <source>
        <dbReference type="Proteomes" id="UP000220034"/>
    </source>
</evidence>
<reference evidence="3" key="1">
    <citation type="submission" date="2017-09" db="EMBL/GenBank/DDBJ databases">
        <authorList>
            <person name="Varghese N."/>
            <person name="Submissions S."/>
        </authorList>
    </citation>
    <scope>NUCLEOTIDE SEQUENCE [LARGE SCALE GENOMIC DNA]</scope>
    <source>
        <strain evidence="3">C7</strain>
    </source>
</reference>
<sequence length="136" mass="14585">MSLIIHRNGDRPGVSGPANSFTGTVLISPVISAPAPASLRSVDVTFAPGARTFWHHHPVGQTLRVLSGTGLIALRGEAPHYIRAGDTVFIPPHVEHWHGATPTTAMNHIAMQEEPDGETVWLEAVTEDDFNRTPAA</sequence>
<dbReference type="InterPro" id="IPR047263">
    <property type="entry name" value="HNL-like_cupin"/>
</dbReference>
<organism evidence="2 3">
    <name type="scientific">Pontivivens marinum</name>
    <dbReference type="NCBI Taxonomy" id="1690039"/>
    <lineage>
        <taxon>Bacteria</taxon>
        <taxon>Pseudomonadati</taxon>
        <taxon>Pseudomonadota</taxon>
        <taxon>Alphaproteobacteria</taxon>
        <taxon>Rhodobacterales</taxon>
        <taxon>Paracoccaceae</taxon>
        <taxon>Pontivivens</taxon>
    </lineage>
</organism>
<dbReference type="InterPro" id="IPR013096">
    <property type="entry name" value="Cupin_2"/>
</dbReference>
<keyword evidence="3" id="KW-1185">Reference proteome</keyword>
<dbReference type="Proteomes" id="UP000220034">
    <property type="component" value="Unassembled WGS sequence"/>
</dbReference>
<dbReference type="InterPro" id="IPR014710">
    <property type="entry name" value="RmlC-like_jellyroll"/>
</dbReference>
<dbReference type="EMBL" id="OCTN01000001">
    <property type="protein sequence ID" value="SOH92861.1"/>
    <property type="molecule type" value="Genomic_DNA"/>
</dbReference>
<dbReference type="RefSeq" id="WP_097928417.1">
    <property type="nucleotide sequence ID" value="NZ_OCTN01000001.1"/>
</dbReference>
<dbReference type="AlphaFoldDB" id="A0A2C9CMV6"/>
<protein>
    <submittedName>
        <fullName evidence="2">Cupin domain protein</fullName>
    </submittedName>
</protein>
<gene>
    <name evidence="2" type="ORF">SAMN06273572_101711</name>
</gene>
<dbReference type="CDD" id="cd02233">
    <property type="entry name" value="cupin_HNL-like"/>
    <property type="match status" value="1"/>
</dbReference>
<proteinExistence type="predicted"/>